<dbReference type="PROSITE" id="PS50851">
    <property type="entry name" value="CHEW"/>
    <property type="match status" value="1"/>
</dbReference>
<evidence type="ECO:0000256" key="3">
    <source>
        <dbReference type="PROSITE-ProRule" id="PRU00169"/>
    </source>
</evidence>
<sequence>MGFSESTSKTKILLESGTNELEIMEFTIAGELFGINVAKVREIMIAEEVKKMPNSHEVVEGVFRPRNDIITVIDLGKYLNLPKSQNASNDIFIVAHFNKLNFAFHVETVVGIARVSWESIKKPDKVIYGGEEGVATGIAEYKDRLITILDFEKIIAEISPESSIQFDEIERLGNRKEYDKTILIVEDSMLLSKMIVECLHKAGYKNTIKVDNGQEAWDYLEEVKICGDPVKAHVSCIVSDIEMPLMDGHRLTKLVKDDSVLKDIPLILFSSLINEETRVKGKSIGADEQITKPEIANLVSIIDRLTAN</sequence>
<dbReference type="GO" id="GO:0006935">
    <property type="term" value="P:chemotaxis"/>
    <property type="evidence" value="ECO:0007669"/>
    <property type="project" value="InterPro"/>
</dbReference>
<feature type="domain" description="Response regulatory" evidence="4">
    <location>
        <begin position="181"/>
        <end position="307"/>
    </location>
</feature>
<dbReference type="AlphaFoldDB" id="A0A0C7QW02"/>
<dbReference type="Gene3D" id="2.30.30.40">
    <property type="entry name" value="SH3 Domains"/>
    <property type="match status" value="1"/>
</dbReference>
<dbReference type="InterPro" id="IPR001763">
    <property type="entry name" value="Rhodanese-like_dom"/>
</dbReference>
<comment type="function">
    <text evidence="2">May play the central regulatory role in sporulation. It may be an element of the effector pathway responsible for the activation of sporulation genes in response to nutritional stress. Spo0A may act in concert with spo0H (a sigma factor) to control the expression of some genes that are critical to the sporulation process.</text>
</comment>
<dbReference type="PIRSF" id="PIRSF002867">
    <property type="entry name" value="CheV"/>
    <property type="match status" value="1"/>
</dbReference>
<name>A0A0C7QW02_PARSO</name>
<organism evidence="7 8">
    <name type="scientific">Paraclostridium sordellii</name>
    <name type="common">Clostridium sordellii</name>
    <dbReference type="NCBI Taxonomy" id="1505"/>
    <lineage>
        <taxon>Bacteria</taxon>
        <taxon>Bacillati</taxon>
        <taxon>Bacillota</taxon>
        <taxon>Clostridia</taxon>
        <taxon>Peptostreptococcales</taxon>
        <taxon>Peptostreptococcaceae</taxon>
        <taxon>Paraclostridium</taxon>
    </lineage>
</organism>
<protein>
    <recommendedName>
        <fullName evidence="1">Stage 0 sporulation protein A homolog</fullName>
    </recommendedName>
</protein>
<gene>
    <name evidence="7" type="primary">cheV</name>
    <name evidence="7" type="ORF">R28058_25941</name>
</gene>
<dbReference type="SMART" id="SM00260">
    <property type="entry name" value="CheW"/>
    <property type="match status" value="1"/>
</dbReference>
<feature type="modified residue" description="4-aspartylphosphate" evidence="3">
    <location>
        <position position="240"/>
    </location>
</feature>
<evidence type="ECO:0000259" key="4">
    <source>
        <dbReference type="PROSITE" id="PS50110"/>
    </source>
</evidence>
<dbReference type="SUPFAM" id="SSF52172">
    <property type="entry name" value="CheY-like"/>
    <property type="match status" value="1"/>
</dbReference>
<proteinExistence type="predicted"/>
<evidence type="ECO:0000259" key="6">
    <source>
        <dbReference type="PROSITE" id="PS50851"/>
    </source>
</evidence>
<evidence type="ECO:0000256" key="1">
    <source>
        <dbReference type="ARBA" id="ARBA00018672"/>
    </source>
</evidence>
<dbReference type="PROSITE" id="PS50110">
    <property type="entry name" value="RESPONSE_REGULATORY"/>
    <property type="match status" value="1"/>
</dbReference>
<dbReference type="SMART" id="SM00448">
    <property type="entry name" value="REC"/>
    <property type="match status" value="1"/>
</dbReference>
<evidence type="ECO:0000259" key="5">
    <source>
        <dbReference type="PROSITE" id="PS50206"/>
    </source>
</evidence>
<evidence type="ECO:0000256" key="2">
    <source>
        <dbReference type="ARBA" id="ARBA00024867"/>
    </source>
</evidence>
<dbReference type="PANTHER" id="PTHR47233">
    <property type="entry name" value="CHEMOTAXIS PROTEIN CHEV"/>
    <property type="match status" value="1"/>
</dbReference>
<dbReference type="InterPro" id="IPR036061">
    <property type="entry name" value="CheW-like_dom_sf"/>
</dbReference>
<accession>A0A0C7QW02</accession>
<dbReference type="RefSeq" id="WP_055337012.1">
    <property type="nucleotide sequence ID" value="NZ_CDNF01000031.1"/>
</dbReference>
<dbReference type="PANTHER" id="PTHR47233:SF3">
    <property type="entry name" value="CHEMOTAXIS PROTEIN CHEV"/>
    <property type="match status" value="1"/>
</dbReference>
<dbReference type="Pfam" id="PF01584">
    <property type="entry name" value="CheW"/>
    <property type="match status" value="1"/>
</dbReference>
<dbReference type="GO" id="GO:0000160">
    <property type="term" value="P:phosphorelay signal transduction system"/>
    <property type="evidence" value="ECO:0007669"/>
    <property type="project" value="InterPro"/>
</dbReference>
<dbReference type="OrthoDB" id="9806105at2"/>
<keyword evidence="3" id="KW-0597">Phosphoprotein</keyword>
<dbReference type="Pfam" id="PF00072">
    <property type="entry name" value="Response_reg"/>
    <property type="match status" value="1"/>
</dbReference>
<dbReference type="InterPro" id="IPR011006">
    <property type="entry name" value="CheY-like_superfamily"/>
</dbReference>
<evidence type="ECO:0000313" key="8">
    <source>
        <dbReference type="Proteomes" id="UP000049127"/>
    </source>
</evidence>
<reference evidence="7 8" key="1">
    <citation type="submission" date="2015-01" db="EMBL/GenBank/DDBJ databases">
        <authorList>
            <person name="Aslett A.Martin."/>
            <person name="De Silva Nishadi"/>
        </authorList>
    </citation>
    <scope>NUCLEOTIDE SEQUENCE [LARGE SCALE GENOMIC DNA]</scope>
    <source>
        <strain evidence="7 8">R28058</strain>
    </source>
</reference>
<dbReference type="EMBL" id="CEKZ01000022">
    <property type="protein sequence ID" value="CEQ04877.1"/>
    <property type="molecule type" value="Genomic_DNA"/>
</dbReference>
<dbReference type="Gene3D" id="2.40.50.180">
    <property type="entry name" value="CheA-289, Domain 4"/>
    <property type="match status" value="1"/>
</dbReference>
<feature type="domain" description="CheW-like" evidence="6">
    <location>
        <begin position="20"/>
        <end position="160"/>
    </location>
</feature>
<dbReference type="InterPro" id="IPR024181">
    <property type="entry name" value="Chemotax_regulator_CheV"/>
</dbReference>
<dbReference type="Gene3D" id="3.40.50.2300">
    <property type="match status" value="1"/>
</dbReference>
<dbReference type="Proteomes" id="UP000049127">
    <property type="component" value="Unassembled WGS sequence"/>
</dbReference>
<evidence type="ECO:0000313" key="7">
    <source>
        <dbReference type="EMBL" id="CEQ04877.1"/>
    </source>
</evidence>
<dbReference type="InterPro" id="IPR001789">
    <property type="entry name" value="Sig_transdc_resp-reg_receiver"/>
</dbReference>
<dbReference type="PROSITE" id="PS50206">
    <property type="entry name" value="RHODANESE_3"/>
    <property type="match status" value="1"/>
</dbReference>
<dbReference type="SUPFAM" id="SSF50341">
    <property type="entry name" value="CheW-like"/>
    <property type="match status" value="1"/>
</dbReference>
<feature type="domain" description="Rhodanese" evidence="5">
    <location>
        <begin position="169"/>
        <end position="224"/>
    </location>
</feature>
<dbReference type="InterPro" id="IPR002545">
    <property type="entry name" value="CheW-lke_dom"/>
</dbReference>